<evidence type="ECO:0000313" key="8">
    <source>
        <dbReference type="Proteomes" id="UP000305095"/>
    </source>
</evidence>
<evidence type="ECO:0000256" key="4">
    <source>
        <dbReference type="ARBA" id="ARBA00022723"/>
    </source>
</evidence>
<dbReference type="GO" id="GO:0046872">
    <property type="term" value="F:metal ion binding"/>
    <property type="evidence" value="ECO:0007669"/>
    <property type="project" value="UniProtKB-KW"/>
</dbReference>
<name>A0A4U6RMK4_BRAEL</name>
<proteinExistence type="inferred from homology"/>
<comment type="cofactor">
    <cofactor evidence="1">
        <name>thiamine diphosphate</name>
        <dbReference type="ChEBI" id="CHEBI:58937"/>
    </cofactor>
</comment>
<dbReference type="AlphaFoldDB" id="A0A4U6RMK4"/>
<dbReference type="Gene3D" id="3.40.50.970">
    <property type="match status" value="1"/>
</dbReference>
<dbReference type="GO" id="GO:0016740">
    <property type="term" value="F:transferase activity"/>
    <property type="evidence" value="ECO:0007669"/>
    <property type="project" value="UniProtKB-KW"/>
</dbReference>
<gene>
    <name evidence="7" type="ORF">FDV58_34195</name>
</gene>
<organism evidence="7 8">
    <name type="scientific">Bradyrhizobium elkanii</name>
    <dbReference type="NCBI Taxonomy" id="29448"/>
    <lineage>
        <taxon>Bacteria</taxon>
        <taxon>Pseudomonadati</taxon>
        <taxon>Pseudomonadota</taxon>
        <taxon>Alphaproteobacteria</taxon>
        <taxon>Hyphomicrobiales</taxon>
        <taxon>Nitrobacteraceae</taxon>
        <taxon>Bradyrhizobium</taxon>
    </lineage>
</organism>
<evidence type="ECO:0000256" key="2">
    <source>
        <dbReference type="ARBA" id="ARBA00007131"/>
    </source>
</evidence>
<protein>
    <submittedName>
        <fullName evidence="7">Transketolase</fullName>
    </submittedName>
</protein>
<dbReference type="CDD" id="cd02012">
    <property type="entry name" value="TPP_TK"/>
    <property type="match status" value="1"/>
</dbReference>
<evidence type="ECO:0000256" key="1">
    <source>
        <dbReference type="ARBA" id="ARBA00001964"/>
    </source>
</evidence>
<sequence length="296" mass="32291">MEQSVPAKNVAKRSSATNMHSEDELLCNSLRVRTLSAIRNAAGGHIGSCLSLIEILYCLFFRFLRVDPLKPDNPDRDRFILSSCQGAVALFAVMEHRGFLPPFSLERFLGRGSELTMFPTTSISGVEITGGSLGHGIPFGIGTALSAKRSGQSYLTVALIGDGEMNEGSVWEAALAGSHLKLSNLLVIVNRNRLQIDGPTESVMALEPVAEKWKSFGWNVQEADGHSISKIVHALNVARSNVETSASPQLLIAHTIKGRGISFMENSLDWHYRVPTEAEYRVALKELEAVRFAEGL</sequence>
<dbReference type="InterPro" id="IPR049557">
    <property type="entry name" value="Transketolase_CS"/>
</dbReference>
<dbReference type="InterPro" id="IPR005474">
    <property type="entry name" value="Transketolase_N"/>
</dbReference>
<keyword evidence="3" id="KW-0808">Transferase</keyword>
<dbReference type="Pfam" id="PF00456">
    <property type="entry name" value="Transketolase_N"/>
    <property type="match status" value="1"/>
</dbReference>
<reference evidence="7 8" key="1">
    <citation type="submission" date="2019-05" db="EMBL/GenBank/DDBJ databases">
        <title>Draft Genome of Bradyrhizobium elkanii strain SEMIA 938, Used in Commercial Inoculants for Lupinus spp. in Brazil.</title>
        <authorList>
            <person name="Hungria M."/>
            <person name="Delamuta J.R.M."/>
            <person name="Ribeiro R.A."/>
            <person name="Nogueira M.A."/>
        </authorList>
    </citation>
    <scope>NUCLEOTIDE SEQUENCE [LARGE SCALE GENOMIC DNA]</scope>
    <source>
        <strain evidence="7 8">Semia 938</strain>
    </source>
</reference>
<dbReference type="PANTHER" id="PTHR47514:SF1">
    <property type="entry name" value="TRANSKETOLASE N-TERMINAL SECTION-RELATED"/>
    <property type="match status" value="1"/>
</dbReference>
<keyword evidence="5" id="KW-0786">Thiamine pyrophosphate</keyword>
<dbReference type="InterPro" id="IPR029061">
    <property type="entry name" value="THDP-binding"/>
</dbReference>
<dbReference type="EMBL" id="SZZP01000028">
    <property type="protein sequence ID" value="TKV74056.1"/>
    <property type="molecule type" value="Genomic_DNA"/>
</dbReference>
<dbReference type="PANTHER" id="PTHR47514">
    <property type="entry name" value="TRANSKETOLASE N-TERMINAL SECTION-RELATED"/>
    <property type="match status" value="1"/>
</dbReference>
<dbReference type="Proteomes" id="UP000305095">
    <property type="component" value="Unassembled WGS sequence"/>
</dbReference>
<evidence type="ECO:0000256" key="3">
    <source>
        <dbReference type="ARBA" id="ARBA00022679"/>
    </source>
</evidence>
<evidence type="ECO:0000259" key="6">
    <source>
        <dbReference type="Pfam" id="PF00456"/>
    </source>
</evidence>
<evidence type="ECO:0000256" key="5">
    <source>
        <dbReference type="ARBA" id="ARBA00023052"/>
    </source>
</evidence>
<comment type="similarity">
    <text evidence="2">Belongs to the transketolase family.</text>
</comment>
<dbReference type="PROSITE" id="PS00801">
    <property type="entry name" value="TRANSKETOLASE_1"/>
    <property type="match status" value="1"/>
</dbReference>
<evidence type="ECO:0000313" key="7">
    <source>
        <dbReference type="EMBL" id="TKV74056.1"/>
    </source>
</evidence>
<comment type="caution">
    <text evidence="7">The sequence shown here is derived from an EMBL/GenBank/DDBJ whole genome shotgun (WGS) entry which is preliminary data.</text>
</comment>
<keyword evidence="4" id="KW-0479">Metal-binding</keyword>
<dbReference type="SUPFAM" id="SSF52518">
    <property type="entry name" value="Thiamin diphosphate-binding fold (THDP-binding)"/>
    <property type="match status" value="1"/>
</dbReference>
<feature type="domain" description="Transketolase N-terminal" evidence="6">
    <location>
        <begin position="24"/>
        <end position="271"/>
    </location>
</feature>
<accession>A0A4U6RMK4</accession>